<dbReference type="STRING" id="526226.Gbro_4032"/>
<keyword evidence="8" id="KW-1185">Reference proteome</keyword>
<dbReference type="InterPro" id="IPR005801">
    <property type="entry name" value="ADC_synthase"/>
</dbReference>
<keyword evidence="4" id="KW-0413">Isomerase</keyword>
<evidence type="ECO:0000256" key="1">
    <source>
        <dbReference type="ARBA" id="ARBA00000799"/>
    </source>
</evidence>
<dbReference type="Proteomes" id="UP000001219">
    <property type="component" value="Chromosome"/>
</dbReference>
<dbReference type="Gene3D" id="3.60.120.10">
    <property type="entry name" value="Anthranilate synthase"/>
    <property type="match status" value="1"/>
</dbReference>
<proteinExistence type="inferred from homology"/>
<dbReference type="eggNOG" id="COG1169">
    <property type="taxonomic scope" value="Bacteria"/>
</dbReference>
<feature type="domain" description="Chorismate-utilising enzyme C-terminal" evidence="6">
    <location>
        <begin position="107"/>
        <end position="362"/>
    </location>
</feature>
<dbReference type="GO" id="GO:0008909">
    <property type="term" value="F:isochorismate synthase activity"/>
    <property type="evidence" value="ECO:0007669"/>
    <property type="project" value="UniProtKB-EC"/>
</dbReference>
<accession>D0L4H4</accession>
<dbReference type="PANTHER" id="PTHR42839">
    <property type="entry name" value="ISOCHORISMATE SYNTHASE ENTC"/>
    <property type="match status" value="1"/>
</dbReference>
<dbReference type="KEGG" id="gbr:Gbro_4032"/>
<dbReference type="PANTHER" id="PTHR42839:SF2">
    <property type="entry name" value="ISOCHORISMATE SYNTHASE ENTC"/>
    <property type="match status" value="1"/>
</dbReference>
<dbReference type="NCBIfam" id="TIGR00543">
    <property type="entry name" value="isochor_syn"/>
    <property type="match status" value="1"/>
</dbReference>
<dbReference type="EMBL" id="CP001802">
    <property type="protein sequence ID" value="ACY23199.1"/>
    <property type="molecule type" value="Genomic_DNA"/>
</dbReference>
<reference evidence="8" key="1">
    <citation type="submission" date="2009-10" db="EMBL/GenBank/DDBJ databases">
        <title>The complete chromosome of Gordonia bronchialis DSM 43247.</title>
        <authorList>
            <consortium name="US DOE Joint Genome Institute (JGI-PGF)"/>
            <person name="Lucas S."/>
            <person name="Copeland A."/>
            <person name="Lapidus A."/>
            <person name="Glavina del Rio T."/>
            <person name="Dalin E."/>
            <person name="Tice H."/>
            <person name="Bruce D."/>
            <person name="Goodwin L."/>
            <person name="Pitluck S."/>
            <person name="Kyrpides N."/>
            <person name="Mavromatis K."/>
            <person name="Ivanova N."/>
            <person name="Ovchinnikova G."/>
            <person name="Saunders E."/>
            <person name="Brettin T."/>
            <person name="Detter J.C."/>
            <person name="Han C."/>
            <person name="Larimer F."/>
            <person name="Land M."/>
            <person name="Hauser L."/>
            <person name="Markowitz V."/>
            <person name="Cheng J.-F."/>
            <person name="Hugenholtz P."/>
            <person name="Woyke T."/>
            <person name="Wu D."/>
            <person name="Jando M."/>
            <person name="Schneider S."/>
            <person name="Goeker M."/>
            <person name="Klenk H.-P."/>
            <person name="Eisen J.A."/>
        </authorList>
    </citation>
    <scope>NUCLEOTIDE SEQUENCE [LARGE SCALE GENOMIC DNA]</scope>
    <source>
        <strain evidence="8">ATCC 25592 / DSM 43247 / BCRC 13721 / JCM 3198 / KCTC 3076 / NBRC 16047 / NCTC 10667</strain>
    </source>
</reference>
<comment type="catalytic activity">
    <reaction evidence="1">
        <text>chorismate = isochorismate</text>
        <dbReference type="Rhea" id="RHEA:18985"/>
        <dbReference type="ChEBI" id="CHEBI:29748"/>
        <dbReference type="ChEBI" id="CHEBI:29780"/>
        <dbReference type="EC" id="5.4.4.2"/>
    </reaction>
</comment>
<dbReference type="AlphaFoldDB" id="D0L4H4"/>
<evidence type="ECO:0000256" key="2">
    <source>
        <dbReference type="ARBA" id="ARBA00005297"/>
    </source>
</evidence>
<name>D0L4H4_GORB4</name>
<dbReference type="InterPro" id="IPR015890">
    <property type="entry name" value="Chorismate_C"/>
</dbReference>
<evidence type="ECO:0000259" key="6">
    <source>
        <dbReference type="Pfam" id="PF00425"/>
    </source>
</evidence>
<dbReference type="SUPFAM" id="SSF56322">
    <property type="entry name" value="ADC synthase"/>
    <property type="match status" value="1"/>
</dbReference>
<evidence type="ECO:0000256" key="5">
    <source>
        <dbReference type="ARBA" id="ARBA00041564"/>
    </source>
</evidence>
<reference evidence="7 8" key="2">
    <citation type="journal article" date="2010" name="Stand. Genomic Sci.">
        <title>Complete genome sequence of Gordonia bronchialis type strain (3410).</title>
        <authorList>
            <person name="Ivanova N."/>
            <person name="Sikorski J."/>
            <person name="Jando M."/>
            <person name="Lapidus A."/>
            <person name="Nolan M."/>
            <person name="Lucas S."/>
            <person name="Del Rio T.G."/>
            <person name="Tice H."/>
            <person name="Copeland A."/>
            <person name="Cheng J.F."/>
            <person name="Chen F."/>
            <person name="Bruce D."/>
            <person name="Goodwin L."/>
            <person name="Pitluck S."/>
            <person name="Mavromatis K."/>
            <person name="Ovchinnikova G."/>
            <person name="Pati A."/>
            <person name="Chen A."/>
            <person name="Palaniappan K."/>
            <person name="Land M."/>
            <person name="Hauser L."/>
            <person name="Chang Y.J."/>
            <person name="Jeffries C.D."/>
            <person name="Chain P."/>
            <person name="Saunders E."/>
            <person name="Han C."/>
            <person name="Detter J.C."/>
            <person name="Brettin T."/>
            <person name="Rohde M."/>
            <person name="Goker M."/>
            <person name="Bristow J."/>
            <person name="Eisen J.A."/>
            <person name="Markowitz V."/>
            <person name="Hugenholtz P."/>
            <person name="Klenk H.P."/>
            <person name="Kyrpides N.C."/>
        </authorList>
    </citation>
    <scope>NUCLEOTIDE SEQUENCE [LARGE SCALE GENOMIC DNA]</scope>
    <source>
        <strain evidence="8">ATCC 25592 / DSM 43247 / BCRC 13721 / JCM 3198 / KCTC 3076 / NBRC 16047 / NCTC 10667</strain>
    </source>
</reference>
<dbReference type="EC" id="5.4.4.2" evidence="3"/>
<organism evidence="7 8">
    <name type="scientific">Gordonia bronchialis (strain ATCC 25592 / DSM 43247 / BCRC 13721 / JCM 3198 / KCTC 3076 / NBRC 16047 / NCTC 10667)</name>
    <name type="common">Rhodococcus bronchialis</name>
    <dbReference type="NCBI Taxonomy" id="526226"/>
    <lineage>
        <taxon>Bacteria</taxon>
        <taxon>Bacillati</taxon>
        <taxon>Actinomycetota</taxon>
        <taxon>Actinomycetes</taxon>
        <taxon>Mycobacteriales</taxon>
        <taxon>Gordoniaceae</taxon>
        <taxon>Gordonia</taxon>
    </lineage>
</organism>
<dbReference type="InterPro" id="IPR004561">
    <property type="entry name" value="IsoChor_synthase"/>
</dbReference>
<evidence type="ECO:0000313" key="8">
    <source>
        <dbReference type="Proteomes" id="UP000001219"/>
    </source>
</evidence>
<protein>
    <recommendedName>
        <fullName evidence="3">isochorismate synthase</fullName>
        <ecNumber evidence="3">5.4.4.2</ecNumber>
    </recommendedName>
    <alternativeName>
        <fullName evidence="5">Isochorismate mutase</fullName>
    </alternativeName>
</protein>
<sequence length="376" mass="39739">MGVSTSAAGPSPDDVAGSVPGDVFVLSRPHGTVRARGVREVFTTADAASDALRAGRVTALTGAIGFDATETVALTAPEELTFSDEPLAGRAPLQQRVVSTTFRPDTAEHRDRVAHAIKRIAAGDVDKVVLARAVDLVVEPRVDPAEMLGALAAGNSEHNAFGVDLGTGAWLLGASPELLLRKRGREVTCYPYAGSAPRHPDPATDRATAEALARSAKDHTEHAFVVDYLRERLETLCDDVEAPPEPLVLSTGEVWHLATPIRATLRDPHVTSLDLALLLGPTPAVCGTPSEVAAQIITEVEGDRGFYAGSVGWCDANGDGEWMVTIRCLQLEADRHHLTTWAGGGIIADSDPQAELDETAVKLRTVLHALGVDDLD</sequence>
<evidence type="ECO:0000256" key="3">
    <source>
        <dbReference type="ARBA" id="ARBA00012824"/>
    </source>
</evidence>
<dbReference type="HOGENOM" id="CLU_006493_8_6_11"/>
<evidence type="ECO:0000256" key="4">
    <source>
        <dbReference type="ARBA" id="ARBA00023235"/>
    </source>
</evidence>
<gene>
    <name evidence="7" type="ordered locus">Gbro_4032</name>
</gene>
<evidence type="ECO:0000313" key="7">
    <source>
        <dbReference type="EMBL" id="ACY23199.1"/>
    </source>
</evidence>
<dbReference type="Pfam" id="PF00425">
    <property type="entry name" value="Chorismate_bind"/>
    <property type="match status" value="1"/>
</dbReference>
<comment type="similarity">
    <text evidence="2">Belongs to the isochorismate synthase family.</text>
</comment>